<evidence type="ECO:0000256" key="2">
    <source>
        <dbReference type="ARBA" id="ARBA00023027"/>
    </source>
</evidence>
<dbReference type="Pfam" id="PF02852">
    <property type="entry name" value="Pyr_redox_dim"/>
    <property type="match status" value="1"/>
</dbReference>
<evidence type="ECO:0000256" key="1">
    <source>
        <dbReference type="ARBA" id="ARBA00007532"/>
    </source>
</evidence>
<dbReference type="InterPro" id="IPR050151">
    <property type="entry name" value="Class-I_Pyr_Nuc-Dis_Oxidored"/>
</dbReference>
<dbReference type="InterPro" id="IPR004099">
    <property type="entry name" value="Pyr_nucl-diS_OxRdtase_dimer"/>
</dbReference>
<keyword evidence="2" id="KW-0520">NAD</keyword>
<dbReference type="RefSeq" id="WP_368781066.1">
    <property type="nucleotide sequence ID" value="NZ_CP162940.1"/>
</dbReference>
<dbReference type="PANTHER" id="PTHR22912:SF151">
    <property type="entry name" value="DIHYDROLIPOYL DEHYDROGENASE, MITOCHONDRIAL"/>
    <property type="match status" value="1"/>
</dbReference>
<dbReference type="Gene3D" id="3.30.390.30">
    <property type="match status" value="1"/>
</dbReference>
<dbReference type="PANTHER" id="PTHR22912">
    <property type="entry name" value="DISULFIDE OXIDOREDUCTASE"/>
    <property type="match status" value="1"/>
</dbReference>
<evidence type="ECO:0000313" key="4">
    <source>
        <dbReference type="EMBL" id="MFB5191895.1"/>
    </source>
</evidence>
<comment type="caution">
    <text evidence="4">The sequence shown here is derived from an EMBL/GenBank/DDBJ whole genome shotgun (WGS) entry which is preliminary data.</text>
</comment>
<organism evidence="4 5">
    <name type="scientific">Alicyclobacillus fastidiosus</name>
    <dbReference type="NCBI Taxonomy" id="392011"/>
    <lineage>
        <taxon>Bacteria</taxon>
        <taxon>Bacillati</taxon>
        <taxon>Bacillota</taxon>
        <taxon>Bacilli</taxon>
        <taxon>Bacillales</taxon>
        <taxon>Alicyclobacillaceae</taxon>
        <taxon>Alicyclobacillus</taxon>
    </lineage>
</organism>
<protein>
    <recommendedName>
        <fullName evidence="3">Pyridine nucleotide-disulphide oxidoreductase dimerisation domain-containing protein</fullName>
    </recommendedName>
</protein>
<dbReference type="Proteomes" id="UP001579974">
    <property type="component" value="Unassembled WGS sequence"/>
</dbReference>
<feature type="domain" description="Pyridine nucleotide-disulphide oxidoreductase dimerisation" evidence="3">
    <location>
        <begin position="45"/>
        <end position="137"/>
    </location>
</feature>
<reference evidence="4 5" key="1">
    <citation type="journal article" date="2024" name="Int. J. Mol. Sci.">
        <title>Exploration of Alicyclobacillus spp. Genome in Search of Antibiotic Resistance.</title>
        <authorList>
            <person name="Bucka-Kolendo J."/>
            <person name="Kiousi D.E."/>
            <person name="Dekowska A."/>
            <person name="Mikolajczuk-Szczyrba A."/>
            <person name="Karadedos D.M."/>
            <person name="Michael P."/>
            <person name="Galanis A."/>
            <person name="Sokolowska B."/>
        </authorList>
    </citation>
    <scope>NUCLEOTIDE SEQUENCE [LARGE SCALE GENOMIC DNA]</scope>
    <source>
        <strain evidence="4 5">KKP 3000</strain>
    </source>
</reference>
<gene>
    <name evidence="4" type="ORF">KKP3000_000683</name>
</gene>
<dbReference type="InterPro" id="IPR016156">
    <property type="entry name" value="FAD/NAD-linked_Rdtase_dimer_sf"/>
</dbReference>
<proteinExistence type="inferred from homology"/>
<sequence>MDYSILMLLDMKVRSQFETLSFHSNSEWITEWFLGPFIPTLRSLMTEKEAKDHHGQVLVYTAPFHDVDRAVIDGRTEGFVKVLTDKKGQILGVHIVGEHAGELIQELVFAMHYGFPIGKISEVIHAYPTKVEGIRKAADVYWKERLFEGGMASMLKTISRFTR</sequence>
<evidence type="ECO:0000259" key="3">
    <source>
        <dbReference type="Pfam" id="PF02852"/>
    </source>
</evidence>
<name>A0ABV5AJB3_9BACL</name>
<keyword evidence="5" id="KW-1185">Reference proteome</keyword>
<dbReference type="EMBL" id="JBDXSU010000015">
    <property type="protein sequence ID" value="MFB5191895.1"/>
    <property type="molecule type" value="Genomic_DNA"/>
</dbReference>
<dbReference type="PRINTS" id="PR00411">
    <property type="entry name" value="PNDRDTASEI"/>
</dbReference>
<comment type="similarity">
    <text evidence="1">Belongs to the class-I pyridine nucleotide-disulfide oxidoreductase family.</text>
</comment>
<dbReference type="SUPFAM" id="SSF55424">
    <property type="entry name" value="FAD/NAD-linked reductases, dimerisation (C-terminal) domain"/>
    <property type="match status" value="1"/>
</dbReference>
<accession>A0ABV5AJB3</accession>
<evidence type="ECO:0000313" key="5">
    <source>
        <dbReference type="Proteomes" id="UP001579974"/>
    </source>
</evidence>